<dbReference type="EMBL" id="LCUJ01000003">
    <property type="protein sequence ID" value="OCL99276.1"/>
    <property type="molecule type" value="Genomic_DNA"/>
</dbReference>
<dbReference type="AlphaFoldDB" id="A0A1C0B6Q7"/>
<accession>A0A1C0B6Q7</accession>
<dbReference type="InterPro" id="IPR001789">
    <property type="entry name" value="Sig_transdc_resp-reg_receiver"/>
</dbReference>
<evidence type="ECO:0000313" key="3">
    <source>
        <dbReference type="EMBL" id="OCL99276.1"/>
    </source>
</evidence>
<reference evidence="4" key="1">
    <citation type="submission" date="2015-05" db="EMBL/GenBank/DDBJ databases">
        <authorList>
            <person name="Rovetto F."/>
            <person name="Cocolin L."/>
            <person name="Illeghems K."/>
            <person name="Van Nieuwerburgh F."/>
            <person name="Houf K."/>
        </authorList>
    </citation>
    <scope>NUCLEOTIDE SEQUENCE [LARGE SCALE GENOMIC DNA]</scope>
    <source>
        <strain evidence="4">DU22</strain>
    </source>
</reference>
<dbReference type="STRING" id="544718.AAX25_01368"/>
<comment type="caution">
    <text evidence="3">The sequence shown here is derived from an EMBL/GenBank/DDBJ whole genome shotgun (WGS) entry which is preliminary data.</text>
</comment>
<proteinExistence type="predicted"/>
<dbReference type="Gene3D" id="1.10.10.10">
    <property type="entry name" value="Winged helix-like DNA-binding domain superfamily/Winged helix DNA-binding domain"/>
    <property type="match status" value="1"/>
</dbReference>
<dbReference type="PROSITE" id="PS50110">
    <property type="entry name" value="RESPONSE_REGULATORY"/>
    <property type="match status" value="1"/>
</dbReference>
<sequence length="240" mass="28336">MLLLFSNLQKRVIMKKVLRKNINAKALFISDDKSIESEFQNEFKELIVLNNKLFSSLNDIENSDIIILDFDLKKDFINEIMELIAKKLAFVPIIAIGSKQSEEYLEKAINLKAYTFLAKPYTKNQLGLSILMCLNQTQRSDKFKLSEGVYYDKYKDQFFDKTNSMIEFTRLEKGFLKLLIDRLDEMTDYDMIQEEVWKGKKMSIFTMRNIVNKIRIKTYYDIIRNHSGRGYTIDLSNYSK</sequence>
<evidence type="ECO:0000313" key="4">
    <source>
        <dbReference type="Proteomes" id="UP000093281"/>
    </source>
</evidence>
<dbReference type="PATRIC" id="fig|544718.43.peg.1337"/>
<organism evidence="3 4">
    <name type="scientific">Aliarcobacter thereius</name>
    <dbReference type="NCBI Taxonomy" id="544718"/>
    <lineage>
        <taxon>Bacteria</taxon>
        <taxon>Pseudomonadati</taxon>
        <taxon>Campylobacterota</taxon>
        <taxon>Epsilonproteobacteria</taxon>
        <taxon>Campylobacterales</taxon>
        <taxon>Arcobacteraceae</taxon>
        <taxon>Aliarcobacter</taxon>
    </lineage>
</organism>
<dbReference type="Gene3D" id="3.40.50.2300">
    <property type="match status" value="1"/>
</dbReference>
<gene>
    <name evidence="3" type="ORF">AAX29_01088</name>
</gene>
<dbReference type="Proteomes" id="UP000093281">
    <property type="component" value="Unassembled WGS sequence"/>
</dbReference>
<name>A0A1C0B6Q7_9BACT</name>
<dbReference type="GO" id="GO:0000160">
    <property type="term" value="P:phosphorelay signal transduction system"/>
    <property type="evidence" value="ECO:0007669"/>
    <property type="project" value="InterPro"/>
</dbReference>
<dbReference type="InterPro" id="IPR036388">
    <property type="entry name" value="WH-like_DNA-bd_sf"/>
</dbReference>
<protein>
    <submittedName>
        <fullName evidence="3">Response regulator receiver domain protein</fullName>
    </submittedName>
</protein>
<keyword evidence="1" id="KW-0597">Phosphoprotein</keyword>
<feature type="domain" description="Response regulatory" evidence="2">
    <location>
        <begin position="25"/>
        <end position="134"/>
    </location>
</feature>
<dbReference type="SUPFAM" id="SSF52172">
    <property type="entry name" value="CheY-like"/>
    <property type="match status" value="1"/>
</dbReference>
<dbReference type="InterPro" id="IPR011006">
    <property type="entry name" value="CheY-like_superfamily"/>
</dbReference>
<evidence type="ECO:0000259" key="2">
    <source>
        <dbReference type="PROSITE" id="PS50110"/>
    </source>
</evidence>
<feature type="modified residue" description="4-aspartylphosphate" evidence="1">
    <location>
        <position position="69"/>
    </location>
</feature>
<evidence type="ECO:0000256" key="1">
    <source>
        <dbReference type="PROSITE-ProRule" id="PRU00169"/>
    </source>
</evidence>